<dbReference type="PROSITE" id="PS50294">
    <property type="entry name" value="WD_REPEATS_REGION"/>
    <property type="match status" value="2"/>
</dbReference>
<dbReference type="Gene3D" id="2.130.10.10">
    <property type="entry name" value="YVTN repeat-like/Quinoprotein amine dehydrogenase"/>
    <property type="match status" value="2"/>
</dbReference>
<evidence type="ECO:0000313" key="4">
    <source>
        <dbReference type="EMBL" id="MBH0231089.1"/>
    </source>
</evidence>
<accession>A0A931MW52</accession>
<sequence>MEITPLKGHSSHVNKVAVSPDARYIASAGFSGELFLWDVEREERVQVYEGHQQTVNGVCWLDDGKKILSASGDGKILIHEVSTSSPLREMQDLKSGVNHLRVTADERFFLTSTKSHLMNLWDFEEGKKVSTLKSDQKNQGVLSVALFHDHAIIGGLGKTLRRISIMEGEVLEQMEAHESAVMGFRFFDEDRHAVSVGYDGKLLIWDMVTHQPLEKFHLGDEGYYGIDVSPDGLEAAVTMPYELKRITLSDLTVQQLSLPAKGNYSVNYAQDGSYLAIGSADKTVRVVSIP</sequence>
<dbReference type="PROSITE" id="PS00678">
    <property type="entry name" value="WD_REPEATS_1"/>
    <property type="match status" value="1"/>
</dbReference>
<gene>
    <name evidence="4" type="ORF">H0267_12745</name>
</gene>
<protein>
    <submittedName>
        <fullName evidence="4">WD40 repeat domain-containing protein</fullName>
    </submittedName>
</protein>
<proteinExistence type="predicted"/>
<dbReference type="Pfam" id="PF00400">
    <property type="entry name" value="WD40"/>
    <property type="match status" value="4"/>
</dbReference>
<dbReference type="SUPFAM" id="SSF50978">
    <property type="entry name" value="WD40 repeat-like"/>
    <property type="match status" value="1"/>
</dbReference>
<evidence type="ECO:0000256" key="2">
    <source>
        <dbReference type="ARBA" id="ARBA00022737"/>
    </source>
</evidence>
<dbReference type="PANTHER" id="PTHR19848">
    <property type="entry name" value="WD40 REPEAT PROTEIN"/>
    <property type="match status" value="1"/>
</dbReference>
<dbReference type="AlphaFoldDB" id="A0A931MW52"/>
<feature type="repeat" description="WD" evidence="3">
    <location>
        <begin position="6"/>
        <end position="47"/>
    </location>
</feature>
<dbReference type="SMART" id="SM00320">
    <property type="entry name" value="WD40"/>
    <property type="match status" value="6"/>
</dbReference>
<keyword evidence="1 3" id="KW-0853">WD repeat</keyword>
<feature type="repeat" description="WD" evidence="3">
    <location>
        <begin position="48"/>
        <end position="89"/>
    </location>
</feature>
<dbReference type="Proteomes" id="UP000614490">
    <property type="component" value="Unassembled WGS sequence"/>
</dbReference>
<organism evidence="4 5">
    <name type="scientific">Halobacillus yeomjeoni</name>
    <dbReference type="NCBI Taxonomy" id="311194"/>
    <lineage>
        <taxon>Bacteria</taxon>
        <taxon>Bacillati</taxon>
        <taxon>Bacillota</taxon>
        <taxon>Bacilli</taxon>
        <taxon>Bacillales</taxon>
        <taxon>Bacillaceae</taxon>
        <taxon>Halobacillus</taxon>
    </lineage>
</organism>
<evidence type="ECO:0000256" key="3">
    <source>
        <dbReference type="PROSITE-ProRule" id="PRU00221"/>
    </source>
</evidence>
<feature type="repeat" description="WD" evidence="3">
    <location>
        <begin position="174"/>
        <end position="215"/>
    </location>
</feature>
<evidence type="ECO:0000256" key="1">
    <source>
        <dbReference type="ARBA" id="ARBA00022574"/>
    </source>
</evidence>
<dbReference type="RefSeq" id="WP_197317685.1">
    <property type="nucleotide sequence ID" value="NZ_JADZSC010000002.1"/>
</dbReference>
<reference evidence="4 5" key="1">
    <citation type="journal article" date="2005" name="Int. J. Syst. Evol. Microbiol.">
        <title>Halobacillus yeomjeoni sp. nov., isolated from a marine solar saltern in Korea.</title>
        <authorList>
            <person name="Yoon J.H."/>
            <person name="Kang S.J."/>
            <person name="Lee C.H."/>
            <person name="Oh H.W."/>
            <person name="Oh T.K."/>
        </authorList>
    </citation>
    <scope>NUCLEOTIDE SEQUENCE [LARGE SCALE GENOMIC DNA]</scope>
    <source>
        <strain evidence="4 5">KCTC 3957</strain>
    </source>
</reference>
<evidence type="ECO:0000313" key="5">
    <source>
        <dbReference type="Proteomes" id="UP000614490"/>
    </source>
</evidence>
<dbReference type="PANTHER" id="PTHR19848:SF8">
    <property type="entry name" value="F-BOX AND WD REPEAT DOMAIN CONTAINING 7"/>
    <property type="match status" value="1"/>
</dbReference>
<dbReference type="InterPro" id="IPR019775">
    <property type="entry name" value="WD40_repeat_CS"/>
</dbReference>
<keyword evidence="5" id="KW-1185">Reference proteome</keyword>
<comment type="caution">
    <text evidence="4">The sequence shown here is derived from an EMBL/GenBank/DDBJ whole genome shotgun (WGS) entry which is preliminary data.</text>
</comment>
<dbReference type="InterPro" id="IPR036322">
    <property type="entry name" value="WD40_repeat_dom_sf"/>
</dbReference>
<dbReference type="EMBL" id="JADZSC010000002">
    <property type="protein sequence ID" value="MBH0231089.1"/>
    <property type="molecule type" value="Genomic_DNA"/>
</dbReference>
<keyword evidence="2" id="KW-0677">Repeat</keyword>
<dbReference type="PROSITE" id="PS50082">
    <property type="entry name" value="WD_REPEATS_2"/>
    <property type="match status" value="3"/>
</dbReference>
<dbReference type="InterPro" id="IPR001680">
    <property type="entry name" value="WD40_rpt"/>
</dbReference>
<dbReference type="InterPro" id="IPR015943">
    <property type="entry name" value="WD40/YVTN_repeat-like_dom_sf"/>
</dbReference>
<dbReference type="CDD" id="cd00200">
    <property type="entry name" value="WD40"/>
    <property type="match status" value="1"/>
</dbReference>
<name>A0A931MW52_9BACI</name>